<name>A0ABP3FRF4_9GAMM</name>
<feature type="coiled-coil region" evidence="1">
    <location>
        <begin position="64"/>
        <end position="94"/>
    </location>
</feature>
<dbReference type="EMBL" id="BAAAFR010000008">
    <property type="protein sequence ID" value="GAA0322401.1"/>
    <property type="molecule type" value="Genomic_DNA"/>
</dbReference>
<gene>
    <name evidence="2" type="ORF">GCM10009129_20250</name>
</gene>
<evidence type="ECO:0008006" key="4">
    <source>
        <dbReference type="Google" id="ProtNLM"/>
    </source>
</evidence>
<evidence type="ECO:0000256" key="1">
    <source>
        <dbReference type="SAM" id="Coils"/>
    </source>
</evidence>
<dbReference type="RefSeq" id="WP_201504693.1">
    <property type="nucleotide sequence ID" value="NZ_BAAAFR010000008.1"/>
</dbReference>
<accession>A0ABP3FRF4</accession>
<keyword evidence="1" id="KW-0175">Coiled coil</keyword>
<protein>
    <recommendedName>
        <fullName evidence="4">DUF2497 domain-containing protein</fullName>
    </recommendedName>
</protein>
<comment type="caution">
    <text evidence="2">The sequence shown here is derived from an EMBL/GenBank/DDBJ whole genome shotgun (WGS) entry which is preliminary data.</text>
</comment>
<dbReference type="Proteomes" id="UP001501787">
    <property type="component" value="Unassembled WGS sequence"/>
</dbReference>
<evidence type="ECO:0000313" key="2">
    <source>
        <dbReference type="EMBL" id="GAA0322401.1"/>
    </source>
</evidence>
<organism evidence="2 3">
    <name type="scientific">Psychrobacter aestuarii</name>
    <dbReference type="NCBI Taxonomy" id="556327"/>
    <lineage>
        <taxon>Bacteria</taxon>
        <taxon>Pseudomonadati</taxon>
        <taxon>Pseudomonadota</taxon>
        <taxon>Gammaproteobacteria</taxon>
        <taxon>Moraxellales</taxon>
        <taxon>Moraxellaceae</taxon>
        <taxon>Psychrobacter</taxon>
    </lineage>
</organism>
<keyword evidence="3" id="KW-1185">Reference proteome</keyword>
<proteinExistence type="predicted"/>
<sequence>MDNIMPSYSFSHQFYQHWTDTPSSIRAAIVDELSDIIDLLHPETALAEFRFTQPDLDAHIDSLYDEHYTQVAQAQAEQARLEKEEQTRLEAQQAQVAAPVASPAATVDPIADEDTSEAMPVVDTDEQSVTDTQQAATDAGDAAAINSAFGEALIQELGTHIDDYLSEQMAQISEDLKSWLRDEIGRQLSNMTPKDAADGQ</sequence>
<reference evidence="3" key="1">
    <citation type="journal article" date="2019" name="Int. J. Syst. Evol. Microbiol.">
        <title>The Global Catalogue of Microorganisms (GCM) 10K type strain sequencing project: providing services to taxonomists for standard genome sequencing and annotation.</title>
        <authorList>
            <consortium name="The Broad Institute Genomics Platform"/>
            <consortium name="The Broad Institute Genome Sequencing Center for Infectious Disease"/>
            <person name="Wu L."/>
            <person name="Ma J."/>
        </authorList>
    </citation>
    <scope>NUCLEOTIDE SEQUENCE [LARGE SCALE GENOMIC DNA]</scope>
    <source>
        <strain evidence="3">JCM 16343</strain>
    </source>
</reference>
<evidence type="ECO:0000313" key="3">
    <source>
        <dbReference type="Proteomes" id="UP001501787"/>
    </source>
</evidence>